<reference evidence="1" key="1">
    <citation type="submission" date="2021-06" db="EMBL/GenBank/DDBJ databases">
        <title>Comparative genomics, transcriptomics and evolutionary studies reveal genomic signatures of adaptation to plant cell wall in hemibiotrophic fungi.</title>
        <authorList>
            <consortium name="DOE Joint Genome Institute"/>
            <person name="Baroncelli R."/>
            <person name="Diaz J.F."/>
            <person name="Benocci T."/>
            <person name="Peng M."/>
            <person name="Battaglia E."/>
            <person name="Haridas S."/>
            <person name="Andreopoulos W."/>
            <person name="Labutti K."/>
            <person name="Pangilinan J."/>
            <person name="Floch G.L."/>
            <person name="Makela M.R."/>
            <person name="Henrissat B."/>
            <person name="Grigoriev I.V."/>
            <person name="Crouch J.A."/>
            <person name="De Vries R.P."/>
            <person name="Sukno S.A."/>
            <person name="Thon M.R."/>
        </authorList>
    </citation>
    <scope>NUCLEOTIDE SEQUENCE</scope>
    <source>
        <strain evidence="1">CBS 102054</strain>
    </source>
</reference>
<gene>
    <name evidence="1" type="ORF">BDP81DRAFT_28884</name>
</gene>
<proteinExistence type="predicted"/>
<accession>A0AAI9ZRK8</accession>
<protein>
    <submittedName>
        <fullName evidence="1">Uncharacterized protein</fullName>
    </submittedName>
</protein>
<name>A0AAI9ZRK8_9PEZI</name>
<dbReference type="EMBL" id="JAHMHQ010000010">
    <property type="protein sequence ID" value="KAK1636808.1"/>
    <property type="molecule type" value="Genomic_DNA"/>
</dbReference>
<organism evidence="1 2">
    <name type="scientific">Colletotrichum phormii</name>
    <dbReference type="NCBI Taxonomy" id="359342"/>
    <lineage>
        <taxon>Eukaryota</taxon>
        <taxon>Fungi</taxon>
        <taxon>Dikarya</taxon>
        <taxon>Ascomycota</taxon>
        <taxon>Pezizomycotina</taxon>
        <taxon>Sordariomycetes</taxon>
        <taxon>Hypocreomycetidae</taxon>
        <taxon>Glomerellales</taxon>
        <taxon>Glomerellaceae</taxon>
        <taxon>Colletotrichum</taxon>
        <taxon>Colletotrichum acutatum species complex</taxon>
    </lineage>
</organism>
<keyword evidence="2" id="KW-1185">Reference proteome</keyword>
<dbReference type="GeneID" id="85467914"/>
<evidence type="ECO:0000313" key="1">
    <source>
        <dbReference type="EMBL" id="KAK1636808.1"/>
    </source>
</evidence>
<dbReference type="AlphaFoldDB" id="A0AAI9ZRK8"/>
<dbReference type="RefSeq" id="XP_060445415.1">
    <property type="nucleotide sequence ID" value="XM_060583052.1"/>
</dbReference>
<sequence length="154" mass="17188">MCNLLDSANIRSHSNLYCCTTHRRLSIETTSLVAPPAKPTCQRKLTRKKVTPLLHQILQPQPRESCAHEQPLTGLGNSCCPQIWLCPGIQPVPRNWLPRVAQGKNTAPSHGTSSAWKLSWNVDFGGSRLSHLLVHIPMYHGMRTKSHQNNASLK</sequence>
<evidence type="ECO:0000313" key="2">
    <source>
        <dbReference type="Proteomes" id="UP001243989"/>
    </source>
</evidence>
<dbReference type="Proteomes" id="UP001243989">
    <property type="component" value="Unassembled WGS sequence"/>
</dbReference>
<comment type="caution">
    <text evidence="1">The sequence shown here is derived from an EMBL/GenBank/DDBJ whole genome shotgun (WGS) entry which is preliminary data.</text>
</comment>